<feature type="region of interest" description="Disordered" evidence="1">
    <location>
        <begin position="1"/>
        <end position="21"/>
    </location>
</feature>
<evidence type="ECO:0000313" key="3">
    <source>
        <dbReference type="Proteomes" id="UP000274601"/>
    </source>
</evidence>
<keyword evidence="3" id="KW-1185">Reference proteome</keyword>
<gene>
    <name evidence="2" type="ORF">BZB76_6316</name>
</gene>
<protein>
    <submittedName>
        <fullName evidence="2">Uncharacterized protein</fullName>
    </submittedName>
</protein>
<proteinExistence type="predicted"/>
<accession>A0A495Q9A1</accession>
<dbReference type="Proteomes" id="UP000274601">
    <property type="component" value="Unassembled WGS sequence"/>
</dbReference>
<sequence>MLIAACSSEQPTKPQPVPTPVAHSMTGLSLPISKYIFDPAQEAKVERASDYLTQQCMRRFGFDYPVTPPSKASLATRVFTEFNSRRYGVTNRESVLLYGYGLPPWVQGAEPRPMEKMSDAEFIVLDGTADDSKRSVAGHQVPPGGCSGEAERKLSSVGLSTKKGTAGPAALPAQILQRSFVRTQSDPRVLKVFQSWSTCMKERGYSYENPFKALGDKRWTREGNRPGKAHVETALADIDCKKKTNLIGVEYAIESEYQNTEIDRHAEELASIRKTLMQQLKAIEKLMGTNGS</sequence>
<evidence type="ECO:0000256" key="1">
    <source>
        <dbReference type="SAM" id="MobiDB-lite"/>
    </source>
</evidence>
<dbReference type="EMBL" id="RBWU01000008">
    <property type="protein sequence ID" value="RKS68073.1"/>
    <property type="molecule type" value="Genomic_DNA"/>
</dbReference>
<dbReference type="AlphaFoldDB" id="A0A495Q9A1"/>
<organism evidence="2 3">
    <name type="scientific">Actinomadura pelletieri DSM 43383</name>
    <dbReference type="NCBI Taxonomy" id="1120940"/>
    <lineage>
        <taxon>Bacteria</taxon>
        <taxon>Bacillati</taxon>
        <taxon>Actinomycetota</taxon>
        <taxon>Actinomycetes</taxon>
        <taxon>Streptosporangiales</taxon>
        <taxon>Thermomonosporaceae</taxon>
        <taxon>Actinomadura</taxon>
    </lineage>
</organism>
<name>A0A495Q9A1_9ACTN</name>
<reference evidence="2 3" key="1">
    <citation type="submission" date="2018-10" db="EMBL/GenBank/DDBJ databases">
        <title>Genomic Encyclopedia of Archaeal and Bacterial Type Strains, Phase II (KMG-II): from individual species to whole genera.</title>
        <authorList>
            <person name="Goeker M."/>
        </authorList>
    </citation>
    <scope>NUCLEOTIDE SEQUENCE [LARGE SCALE GENOMIC DNA]</scope>
    <source>
        <strain evidence="2 3">DSM 43383</strain>
    </source>
</reference>
<comment type="caution">
    <text evidence="2">The sequence shown here is derived from an EMBL/GenBank/DDBJ whole genome shotgun (WGS) entry which is preliminary data.</text>
</comment>
<evidence type="ECO:0000313" key="2">
    <source>
        <dbReference type="EMBL" id="RKS68073.1"/>
    </source>
</evidence>